<evidence type="ECO:0000256" key="1">
    <source>
        <dbReference type="SAM" id="Coils"/>
    </source>
</evidence>
<organism evidence="2">
    <name type="scientific">marine sediment metagenome</name>
    <dbReference type="NCBI Taxonomy" id="412755"/>
    <lineage>
        <taxon>unclassified sequences</taxon>
        <taxon>metagenomes</taxon>
        <taxon>ecological metagenomes</taxon>
    </lineage>
</organism>
<name>X0WG76_9ZZZZ</name>
<proteinExistence type="predicted"/>
<feature type="coiled-coil region" evidence="1">
    <location>
        <begin position="7"/>
        <end position="70"/>
    </location>
</feature>
<keyword evidence="1" id="KW-0175">Coiled coil</keyword>
<sequence>ATFEKRLKDLESKLNTVSQQLDKSMQQLDSTVAAVQDNYQRFEANVSRANEDITQQLRNLEGRITDNERLIDRRWWTPRYYYRSRTGSSELEGGE</sequence>
<comment type="caution">
    <text evidence="2">The sequence shown here is derived from an EMBL/GenBank/DDBJ whole genome shotgun (WGS) entry which is preliminary data.</text>
</comment>
<dbReference type="AlphaFoldDB" id="X0WG76"/>
<accession>X0WG76</accession>
<reference evidence="2" key="1">
    <citation type="journal article" date="2014" name="Front. Microbiol.">
        <title>High frequency of phylogenetically diverse reductive dehalogenase-homologous genes in deep subseafloor sedimentary metagenomes.</title>
        <authorList>
            <person name="Kawai M."/>
            <person name="Futagami T."/>
            <person name="Toyoda A."/>
            <person name="Takaki Y."/>
            <person name="Nishi S."/>
            <person name="Hori S."/>
            <person name="Arai W."/>
            <person name="Tsubouchi T."/>
            <person name="Morono Y."/>
            <person name="Uchiyama I."/>
            <person name="Ito T."/>
            <person name="Fujiyama A."/>
            <person name="Inagaki F."/>
            <person name="Takami H."/>
        </authorList>
    </citation>
    <scope>NUCLEOTIDE SEQUENCE</scope>
    <source>
        <strain evidence="2">Expedition CK06-06</strain>
    </source>
</reference>
<dbReference type="EMBL" id="BARS01022152">
    <property type="protein sequence ID" value="GAG11716.1"/>
    <property type="molecule type" value="Genomic_DNA"/>
</dbReference>
<protein>
    <submittedName>
        <fullName evidence="2">Uncharacterized protein</fullName>
    </submittedName>
</protein>
<evidence type="ECO:0000313" key="2">
    <source>
        <dbReference type="EMBL" id="GAG11716.1"/>
    </source>
</evidence>
<feature type="non-terminal residue" evidence="2">
    <location>
        <position position="1"/>
    </location>
</feature>
<gene>
    <name evidence="2" type="ORF">S01H1_35444</name>
</gene>